<dbReference type="OrthoDB" id="3596450at2759"/>
<evidence type="ECO:0000313" key="2">
    <source>
        <dbReference type="EMBL" id="KAF4971644.1"/>
    </source>
</evidence>
<name>A0A8H4XEZ6_9HYPO</name>
<dbReference type="InterPro" id="IPR045518">
    <property type="entry name" value="2EXR"/>
</dbReference>
<feature type="domain" description="2EXR" evidence="1">
    <location>
        <begin position="5"/>
        <end position="120"/>
    </location>
</feature>
<accession>A0A8H4XEZ6</accession>
<comment type="caution">
    <text evidence="2">The sequence shown here is derived from an EMBL/GenBank/DDBJ whole genome shotgun (WGS) entry which is preliminary data.</text>
</comment>
<dbReference type="Proteomes" id="UP000622797">
    <property type="component" value="Unassembled WGS sequence"/>
</dbReference>
<organism evidence="2 3">
    <name type="scientific">Fusarium sarcochroum</name>
    <dbReference type="NCBI Taxonomy" id="1208366"/>
    <lineage>
        <taxon>Eukaryota</taxon>
        <taxon>Fungi</taxon>
        <taxon>Dikarya</taxon>
        <taxon>Ascomycota</taxon>
        <taxon>Pezizomycotina</taxon>
        <taxon>Sordariomycetes</taxon>
        <taxon>Hypocreomycetidae</taxon>
        <taxon>Hypocreales</taxon>
        <taxon>Nectriaceae</taxon>
        <taxon>Fusarium</taxon>
        <taxon>Fusarium lateritium species complex</taxon>
    </lineage>
</organism>
<evidence type="ECO:0000313" key="3">
    <source>
        <dbReference type="Proteomes" id="UP000622797"/>
    </source>
</evidence>
<dbReference type="Pfam" id="PF20150">
    <property type="entry name" value="2EXR"/>
    <property type="match status" value="1"/>
</dbReference>
<gene>
    <name evidence="2" type="ORF">FSARC_1591</name>
</gene>
<reference evidence="2" key="2">
    <citation type="submission" date="2020-05" db="EMBL/GenBank/DDBJ databases">
        <authorList>
            <person name="Kim H.-S."/>
            <person name="Proctor R.H."/>
            <person name="Brown D.W."/>
        </authorList>
    </citation>
    <scope>NUCLEOTIDE SEQUENCE</scope>
    <source>
        <strain evidence="2">NRRL 20472</strain>
    </source>
</reference>
<protein>
    <recommendedName>
        <fullName evidence="1">2EXR domain-containing protein</fullName>
    </recommendedName>
</protein>
<dbReference type="AlphaFoldDB" id="A0A8H4XEZ6"/>
<evidence type="ECO:0000259" key="1">
    <source>
        <dbReference type="Pfam" id="PF20150"/>
    </source>
</evidence>
<sequence>MIETFHPFGGFPWDIREQIWKCAIRPTPHGAHFFSIAGNPKDYRTADEITDAFVFSDAYHPSLIMSAPASMTRRVDDDGFKGTEQVPASWFVNNTSTYISDSGLWTACKESRWVIQKHFRLQEWGETRSTVGDFKKMPELVHFRDQDSKDYYSTVFPYQDLFIFQANDWNLDWAGMKTDIMGLRNADYSGLKNIAIEFNQEWGIQTNRFGPESVKVLLPLAFMAKDPDNERGIKNFWLIGYRIKRRAHVPTEEEAALPAPKVFY</sequence>
<dbReference type="EMBL" id="JABEXW010000085">
    <property type="protein sequence ID" value="KAF4971644.1"/>
    <property type="molecule type" value="Genomic_DNA"/>
</dbReference>
<proteinExistence type="predicted"/>
<keyword evidence="3" id="KW-1185">Reference proteome</keyword>
<reference evidence="2" key="1">
    <citation type="journal article" date="2020" name="BMC Genomics">
        <title>Correction to: Identification and distribution of gene clusters required for synthesis of sphingolipid metabolism inhibitors in diverse species of the filamentous fungus Fusarium.</title>
        <authorList>
            <person name="Kim H.S."/>
            <person name="Lohmar J.M."/>
            <person name="Busman M."/>
            <person name="Brown D.W."/>
            <person name="Naumann T.A."/>
            <person name="Divon H.H."/>
            <person name="Lysoe E."/>
            <person name="Uhlig S."/>
            <person name="Proctor R.H."/>
        </authorList>
    </citation>
    <scope>NUCLEOTIDE SEQUENCE</scope>
    <source>
        <strain evidence="2">NRRL 20472</strain>
    </source>
</reference>